<dbReference type="InterPro" id="IPR043519">
    <property type="entry name" value="NT_sf"/>
</dbReference>
<evidence type="ECO:0000259" key="1">
    <source>
        <dbReference type="Pfam" id="PF01909"/>
    </source>
</evidence>
<dbReference type="SUPFAM" id="SSF81301">
    <property type="entry name" value="Nucleotidyltransferase"/>
    <property type="match status" value="1"/>
</dbReference>
<gene>
    <name evidence="2" type="ORF">ENT78_04715</name>
</gene>
<feature type="domain" description="Polymerase nucleotidyl transferase" evidence="1">
    <location>
        <begin position="33"/>
        <end position="68"/>
    </location>
</feature>
<dbReference type="AlphaFoldDB" id="A0A7V4KCT0"/>
<comment type="caution">
    <text evidence="2">The sequence shown here is derived from an EMBL/GenBank/DDBJ whole genome shotgun (WGS) entry which is preliminary data.</text>
</comment>
<proteinExistence type="predicted"/>
<protein>
    <submittedName>
        <fullName evidence="2">Nucleotidyltransferase domain-containing protein</fullName>
    </submittedName>
</protein>
<accession>A0A7V4KCT0</accession>
<dbReference type="GO" id="GO:0016779">
    <property type="term" value="F:nucleotidyltransferase activity"/>
    <property type="evidence" value="ECO:0007669"/>
    <property type="project" value="InterPro"/>
</dbReference>
<dbReference type="Pfam" id="PF01909">
    <property type="entry name" value="NTP_transf_2"/>
    <property type="match status" value="1"/>
</dbReference>
<dbReference type="EMBL" id="DSZZ01000212">
    <property type="protein sequence ID" value="HGU52811.1"/>
    <property type="molecule type" value="Genomic_DNA"/>
</dbReference>
<name>A0A7V4KCT0_FERPE</name>
<sequence>MIGMKEYYEMLEKNREYFERAFDITKYIAEKAKKFEECEVFIAGSFARGEHKHSSDLDILIFSDKIQDEIDLEFYSKTFKTLTGDPRVNITS</sequence>
<dbReference type="InterPro" id="IPR002934">
    <property type="entry name" value="Polymerase_NTP_transf_dom"/>
</dbReference>
<dbReference type="Gene3D" id="3.30.460.10">
    <property type="entry name" value="Beta Polymerase, domain 2"/>
    <property type="match status" value="1"/>
</dbReference>
<organism evidence="2">
    <name type="scientific">Fervidobacterium pennivorans</name>
    <dbReference type="NCBI Taxonomy" id="93466"/>
    <lineage>
        <taxon>Bacteria</taxon>
        <taxon>Thermotogati</taxon>
        <taxon>Thermotogota</taxon>
        <taxon>Thermotogae</taxon>
        <taxon>Thermotogales</taxon>
        <taxon>Fervidobacteriaceae</taxon>
        <taxon>Fervidobacterium</taxon>
    </lineage>
</organism>
<reference evidence="2" key="1">
    <citation type="journal article" date="2020" name="mSystems">
        <title>Genome- and Community-Level Interaction Insights into Carbon Utilization and Element Cycling Functions of Hydrothermarchaeota in Hydrothermal Sediment.</title>
        <authorList>
            <person name="Zhou Z."/>
            <person name="Liu Y."/>
            <person name="Xu W."/>
            <person name="Pan J."/>
            <person name="Luo Z.H."/>
            <person name="Li M."/>
        </authorList>
    </citation>
    <scope>NUCLEOTIDE SEQUENCE [LARGE SCALE GENOMIC DNA]</scope>
    <source>
        <strain evidence="2">SpSt-61</strain>
    </source>
</reference>
<evidence type="ECO:0000313" key="2">
    <source>
        <dbReference type="EMBL" id="HGU52811.1"/>
    </source>
</evidence>
<keyword evidence="2" id="KW-0808">Transferase</keyword>